<evidence type="ECO:0000313" key="3">
    <source>
        <dbReference type="Proteomes" id="UP000008141"/>
    </source>
</evidence>
<dbReference type="EMBL" id="GL433850">
    <property type="protein sequence ID" value="EFN53736.1"/>
    <property type="molecule type" value="Genomic_DNA"/>
</dbReference>
<evidence type="ECO:0000256" key="1">
    <source>
        <dbReference type="SAM" id="Phobius"/>
    </source>
</evidence>
<dbReference type="PROSITE" id="PS51257">
    <property type="entry name" value="PROKAR_LIPOPROTEIN"/>
    <property type="match status" value="1"/>
</dbReference>
<feature type="transmembrane region" description="Helical" evidence="1">
    <location>
        <begin position="155"/>
        <end position="180"/>
    </location>
</feature>
<keyword evidence="1" id="KW-1133">Transmembrane helix</keyword>
<gene>
    <name evidence="2" type="ORF">CHLNCDRAFT_58426</name>
</gene>
<keyword evidence="1" id="KW-0472">Membrane</keyword>
<organism evidence="3">
    <name type="scientific">Chlorella variabilis</name>
    <name type="common">Green alga</name>
    <dbReference type="NCBI Taxonomy" id="554065"/>
    <lineage>
        <taxon>Eukaryota</taxon>
        <taxon>Viridiplantae</taxon>
        <taxon>Chlorophyta</taxon>
        <taxon>core chlorophytes</taxon>
        <taxon>Trebouxiophyceae</taxon>
        <taxon>Chlorellales</taxon>
        <taxon>Chlorellaceae</taxon>
        <taxon>Chlorella clade</taxon>
        <taxon>Chlorella</taxon>
    </lineage>
</organism>
<accession>E1ZK38</accession>
<dbReference type="RefSeq" id="XP_005845838.1">
    <property type="nucleotide sequence ID" value="XM_005845776.1"/>
</dbReference>
<reference evidence="2 3" key="1">
    <citation type="journal article" date="2010" name="Plant Cell">
        <title>The Chlorella variabilis NC64A genome reveals adaptation to photosymbiosis, coevolution with viruses, and cryptic sex.</title>
        <authorList>
            <person name="Blanc G."/>
            <person name="Duncan G."/>
            <person name="Agarkova I."/>
            <person name="Borodovsky M."/>
            <person name="Gurnon J."/>
            <person name="Kuo A."/>
            <person name="Lindquist E."/>
            <person name="Lucas S."/>
            <person name="Pangilinan J."/>
            <person name="Polle J."/>
            <person name="Salamov A."/>
            <person name="Terry A."/>
            <person name="Yamada T."/>
            <person name="Dunigan D.D."/>
            <person name="Grigoriev I.V."/>
            <person name="Claverie J.M."/>
            <person name="Van Etten J.L."/>
        </authorList>
    </citation>
    <scope>NUCLEOTIDE SEQUENCE [LARGE SCALE GENOMIC DNA]</scope>
    <source>
        <strain evidence="2 3">NC64A</strain>
    </source>
</reference>
<keyword evidence="1" id="KW-0812">Transmembrane</keyword>
<keyword evidence="3" id="KW-1185">Reference proteome</keyword>
<proteinExistence type="predicted"/>
<evidence type="ECO:0000313" key="2">
    <source>
        <dbReference type="EMBL" id="EFN53736.1"/>
    </source>
</evidence>
<sequence length="215" mass="23705">MSVPLKQRVRQDWHKIAFAGSFFVAACATITVCGGLAALTNYCLVNQPLGLGAGFDLNPPMTVFSTEVMRIQRAIVSTDTGAFDCGRFFRFDWTLWALQVVFLLIVGISWYRGTIHRYQAGHWALGAAVTAWHMYKINYIMDMDYWTTGQLHTNGIITAGGLLFCCIGNYCMFFAGGPYAEYERSRLNNMSGVDMAQPSAAALKAGSFSGTSEEV</sequence>
<name>E1ZK38_CHLVA</name>
<dbReference type="OrthoDB" id="510426at2759"/>
<protein>
    <submittedName>
        <fullName evidence="2">Expressed protein</fullName>
    </submittedName>
</protein>
<dbReference type="KEGG" id="cvr:CHLNCDRAFT_58426"/>
<dbReference type="AlphaFoldDB" id="E1ZK38"/>
<dbReference type="Proteomes" id="UP000008141">
    <property type="component" value="Unassembled WGS sequence"/>
</dbReference>
<feature type="transmembrane region" description="Helical" evidence="1">
    <location>
        <begin position="118"/>
        <end position="135"/>
    </location>
</feature>
<dbReference type="InParanoid" id="E1ZK38"/>
<dbReference type="GeneID" id="17353263"/>
<feature type="transmembrane region" description="Helical" evidence="1">
    <location>
        <begin position="16"/>
        <end position="39"/>
    </location>
</feature>
<feature type="transmembrane region" description="Helical" evidence="1">
    <location>
        <begin position="93"/>
        <end position="111"/>
    </location>
</feature>